<protein>
    <submittedName>
        <fullName evidence="2">Transcription elongation factor GreA</fullName>
    </submittedName>
</protein>
<sequence length="135" mass="14463">MSNTTGTVWMTAAALAALEAELHELEQREAADPVRLIELRDLIRRAETSAKPDDGLVEAGMKVTVRFGDDAEVESFLLGSRELVRQDHDVALDVYSPESPLGVAITGHYVGDSVTYRAPSGAEIRVAIVGAAPFA</sequence>
<evidence type="ECO:0000313" key="2">
    <source>
        <dbReference type="EMBL" id="MBB4140201.1"/>
    </source>
</evidence>
<comment type="caution">
    <text evidence="2">The sequence shown here is derived from an EMBL/GenBank/DDBJ whole genome shotgun (WGS) entry which is preliminary data.</text>
</comment>
<dbReference type="EMBL" id="JACIFH010000001">
    <property type="protein sequence ID" value="MBB4140201.1"/>
    <property type="molecule type" value="Genomic_DNA"/>
</dbReference>
<accession>A0AA40SPZ4</accession>
<dbReference type="GO" id="GO:0070063">
    <property type="term" value="F:RNA polymerase binding"/>
    <property type="evidence" value="ECO:0007669"/>
    <property type="project" value="InterPro"/>
</dbReference>
<dbReference type="InterPro" id="IPR001437">
    <property type="entry name" value="Tscrpt_elong_fac_GreA/B_C"/>
</dbReference>
<dbReference type="GO" id="GO:0032784">
    <property type="term" value="P:regulation of DNA-templated transcription elongation"/>
    <property type="evidence" value="ECO:0007669"/>
    <property type="project" value="InterPro"/>
</dbReference>
<keyword evidence="2" id="KW-0648">Protein biosynthesis</keyword>
<dbReference type="Pfam" id="PF01272">
    <property type="entry name" value="GreA_GreB"/>
    <property type="match status" value="1"/>
</dbReference>
<organism evidence="2 3">
    <name type="scientific">Microbacterium invictum</name>
    <dbReference type="NCBI Taxonomy" id="515415"/>
    <lineage>
        <taxon>Bacteria</taxon>
        <taxon>Bacillati</taxon>
        <taxon>Actinomycetota</taxon>
        <taxon>Actinomycetes</taxon>
        <taxon>Micrococcales</taxon>
        <taxon>Microbacteriaceae</taxon>
        <taxon>Microbacterium</taxon>
    </lineage>
</organism>
<dbReference type="SUPFAM" id="SSF54534">
    <property type="entry name" value="FKBP-like"/>
    <property type="match status" value="1"/>
</dbReference>
<feature type="domain" description="Transcription elongation factor GreA/GreB C-terminal" evidence="1">
    <location>
        <begin position="55"/>
        <end position="129"/>
    </location>
</feature>
<dbReference type="GO" id="GO:0003746">
    <property type="term" value="F:translation elongation factor activity"/>
    <property type="evidence" value="ECO:0007669"/>
    <property type="project" value="UniProtKB-KW"/>
</dbReference>
<keyword evidence="2" id="KW-0251">Elongation factor</keyword>
<dbReference type="PIRSF" id="PIRSF006092">
    <property type="entry name" value="GreA_GreB"/>
    <property type="match status" value="1"/>
</dbReference>
<dbReference type="Gene3D" id="3.10.50.30">
    <property type="entry name" value="Transcription elongation factor, GreA/GreB, C-terminal domain"/>
    <property type="match status" value="1"/>
</dbReference>
<name>A0AA40SPZ4_9MICO</name>
<reference evidence="2 3" key="1">
    <citation type="submission" date="2020-08" db="EMBL/GenBank/DDBJ databases">
        <title>Sequencing the genomes of 1000 actinobacteria strains.</title>
        <authorList>
            <person name="Klenk H.-P."/>
        </authorList>
    </citation>
    <scope>NUCLEOTIDE SEQUENCE [LARGE SCALE GENOMIC DNA]</scope>
    <source>
        <strain evidence="2 3">DSM 19600</strain>
    </source>
</reference>
<dbReference type="RefSeq" id="WP_183499770.1">
    <property type="nucleotide sequence ID" value="NZ_BAABCO010000002.1"/>
</dbReference>
<dbReference type="InterPro" id="IPR023459">
    <property type="entry name" value="Tscrpt_elong_fac_GreA/B_fam"/>
</dbReference>
<dbReference type="AlphaFoldDB" id="A0AA40SPZ4"/>
<dbReference type="InterPro" id="IPR036953">
    <property type="entry name" value="GreA/GreB_C_sf"/>
</dbReference>
<dbReference type="GO" id="GO:0003677">
    <property type="term" value="F:DNA binding"/>
    <property type="evidence" value="ECO:0007669"/>
    <property type="project" value="InterPro"/>
</dbReference>
<dbReference type="Proteomes" id="UP000549113">
    <property type="component" value="Unassembled WGS sequence"/>
</dbReference>
<gene>
    <name evidence="2" type="ORF">BKA10_001995</name>
</gene>
<proteinExistence type="predicted"/>
<evidence type="ECO:0000259" key="1">
    <source>
        <dbReference type="Pfam" id="PF01272"/>
    </source>
</evidence>
<keyword evidence="3" id="KW-1185">Reference proteome</keyword>
<evidence type="ECO:0000313" key="3">
    <source>
        <dbReference type="Proteomes" id="UP000549113"/>
    </source>
</evidence>